<feature type="domain" description="Bacillithiol biosynthesis BshC N-terminal Rossmann-like" evidence="3">
    <location>
        <begin position="22"/>
        <end position="387"/>
    </location>
</feature>
<dbReference type="InterPro" id="IPR055399">
    <property type="entry name" value="CC_BshC"/>
</dbReference>
<dbReference type="PIRSF" id="PIRSF012535">
    <property type="entry name" value="UCP012535"/>
    <property type="match status" value="1"/>
</dbReference>
<dbReference type="InterPro" id="IPR011199">
    <property type="entry name" value="Bacillithiol_biosynth_BshC"/>
</dbReference>
<sequence>MFVSSKYDLVTQQILPAVNYHTLPFAGTGYCSPLIADFLAARSPLSNFYEYNPINPDFHKAMLLKATQPVRRDILAEALYAQYRHIALREEVRANIGLLQATNTFTICTAHQPNVFTGYLYFVYKILQAVKLAQDLQRQYPKNHFVPVYYMGSEDADLEELGSIFLEGRKLTWETDQTGAVGRMNTKGLDHLISEIEAVTGNLPHAPLLLEMLRKAYLEHKTVQEATLYLVNELFGCYGVVVLIPDNPAFKQQLIPVMEEELKEQSSEAIVSKTIGRLAEHYKVQATPREINLFYLTENSRERIVKEGDVWKILHTSLSFTWDELRAELHAHPERFSPNVILRGILQETILPNIAFIGGGGEVAYWLELQDLFRHHKVPYPVVLLRNSFLWIRREENSRLKKLGIAPVALFEDTELLVNRFVHEHTNAALVLREEYAAVEKLYNELEEKARSIDVTLVAAVNSERTRAIKSIGKLEHKFLRAEKKKFQWQTDQIRGIKDRLFPGNSLQERKENFISYYAQYGPSYFDDILKAINPVTDQLIIISEL</sequence>
<dbReference type="Pfam" id="PF10079">
    <property type="entry name" value="Rossmann-like_BshC"/>
    <property type="match status" value="1"/>
</dbReference>
<organism evidence="5 6">
    <name type="scientific">Chitinophaga barathri</name>
    <dbReference type="NCBI Taxonomy" id="1647451"/>
    <lineage>
        <taxon>Bacteria</taxon>
        <taxon>Pseudomonadati</taxon>
        <taxon>Bacteroidota</taxon>
        <taxon>Chitinophagia</taxon>
        <taxon>Chitinophagales</taxon>
        <taxon>Chitinophagaceae</taxon>
        <taxon>Chitinophaga</taxon>
    </lineage>
</organism>
<accession>A0A3N4MJB9</accession>
<dbReference type="AlphaFoldDB" id="A0A3N4MJB9"/>
<dbReference type="EMBL" id="RMBX01000003">
    <property type="protein sequence ID" value="RPD41927.1"/>
    <property type="molecule type" value="Genomic_DNA"/>
</dbReference>
<comment type="caution">
    <text evidence="5">The sequence shown here is derived from an EMBL/GenBank/DDBJ whole genome shotgun (WGS) entry which is preliminary data.</text>
</comment>
<evidence type="ECO:0000256" key="2">
    <source>
        <dbReference type="HAMAP-Rule" id="MF_01867"/>
    </source>
</evidence>
<evidence type="ECO:0000256" key="1">
    <source>
        <dbReference type="ARBA" id="ARBA00022598"/>
    </source>
</evidence>
<reference evidence="6" key="1">
    <citation type="submission" date="2018-11" db="EMBL/GenBank/DDBJ databases">
        <title>Chitinophaga lutea sp.nov., isolate from arsenic contaminated soil.</title>
        <authorList>
            <person name="Zong Y."/>
        </authorList>
    </citation>
    <scope>NUCLEOTIDE SEQUENCE [LARGE SCALE GENOMIC DNA]</scope>
    <source>
        <strain evidence="6">YLT18</strain>
    </source>
</reference>
<comment type="similarity">
    <text evidence="2">Belongs to the BshC family.</text>
</comment>
<feature type="domain" description="Bacillithiol biosynthesis BshC C-terminal coiled-coil" evidence="4">
    <location>
        <begin position="391"/>
        <end position="543"/>
    </location>
</feature>
<dbReference type="GO" id="GO:0016874">
    <property type="term" value="F:ligase activity"/>
    <property type="evidence" value="ECO:0007669"/>
    <property type="project" value="UniProtKB-UniRule"/>
</dbReference>
<proteinExistence type="inferred from homology"/>
<name>A0A3N4MJB9_9BACT</name>
<keyword evidence="6" id="KW-1185">Reference proteome</keyword>
<protein>
    <recommendedName>
        <fullName evidence="2">Putative cysteine ligase BshC</fullName>
        <ecNumber evidence="2">6.-.-.-</ecNumber>
    </recommendedName>
</protein>
<dbReference type="InterPro" id="IPR055398">
    <property type="entry name" value="Rossmann-like_BshC"/>
</dbReference>
<dbReference type="NCBIfam" id="TIGR03998">
    <property type="entry name" value="thiol_BshC"/>
    <property type="match status" value="1"/>
</dbReference>
<dbReference type="EC" id="6.-.-.-" evidence="2"/>
<dbReference type="Pfam" id="PF24850">
    <property type="entry name" value="CC_BshC"/>
    <property type="match status" value="1"/>
</dbReference>
<gene>
    <name evidence="2 5" type="primary">bshC</name>
    <name evidence="5" type="ORF">EG028_07150</name>
</gene>
<evidence type="ECO:0000313" key="5">
    <source>
        <dbReference type="EMBL" id="RPD41927.1"/>
    </source>
</evidence>
<dbReference type="OrthoDB" id="9765151at2"/>
<keyword evidence="1 2" id="KW-0436">Ligase</keyword>
<evidence type="ECO:0000313" key="6">
    <source>
        <dbReference type="Proteomes" id="UP000279089"/>
    </source>
</evidence>
<dbReference type="Proteomes" id="UP000279089">
    <property type="component" value="Unassembled WGS sequence"/>
</dbReference>
<dbReference type="HAMAP" id="MF_01867">
    <property type="entry name" value="BshC"/>
    <property type="match status" value="1"/>
</dbReference>
<evidence type="ECO:0000259" key="3">
    <source>
        <dbReference type="Pfam" id="PF10079"/>
    </source>
</evidence>
<evidence type="ECO:0000259" key="4">
    <source>
        <dbReference type="Pfam" id="PF24850"/>
    </source>
</evidence>